<dbReference type="SUPFAM" id="SSF51735">
    <property type="entry name" value="NAD(P)-binding Rossmann-fold domains"/>
    <property type="match status" value="1"/>
</dbReference>
<evidence type="ECO:0000313" key="2">
    <source>
        <dbReference type="EMBL" id="NEN24698.1"/>
    </source>
</evidence>
<dbReference type="Pfam" id="PF16363">
    <property type="entry name" value="GDP_Man_Dehyd"/>
    <property type="match status" value="1"/>
</dbReference>
<proteinExistence type="predicted"/>
<protein>
    <submittedName>
        <fullName evidence="2">NAD-dependent epimerase/dehydratase family protein</fullName>
    </submittedName>
</protein>
<reference evidence="2 3" key="1">
    <citation type="submission" date="2020-02" db="EMBL/GenBank/DDBJ databases">
        <title>Out from the shadows clarifying the taxonomy of the family Cryomorphaceae and related taxa by utilizing the GTDB taxonomic framework.</title>
        <authorList>
            <person name="Bowman J.P."/>
        </authorList>
    </citation>
    <scope>NUCLEOTIDE SEQUENCE [LARGE SCALE GENOMIC DNA]</scope>
    <source>
        <strain evidence="2 3">QSSC 1-22</strain>
    </source>
</reference>
<dbReference type="InterPro" id="IPR036291">
    <property type="entry name" value="NAD(P)-bd_dom_sf"/>
</dbReference>
<dbReference type="PRINTS" id="PR01713">
    <property type="entry name" value="NUCEPIMERASE"/>
</dbReference>
<evidence type="ECO:0000313" key="3">
    <source>
        <dbReference type="Proteomes" id="UP000486602"/>
    </source>
</evidence>
<dbReference type="Gene3D" id="3.90.25.10">
    <property type="entry name" value="UDP-galactose 4-epimerase, domain 1"/>
    <property type="match status" value="1"/>
</dbReference>
<sequence>MAKILLTGCAGFIGSHAAERFLEAGHEVIGIDNFSRFYHRSIKDRNMSGFIKHPSFTFHKVDIRDKKTLFDTLSTPVDIVVHLAAKAGVRPSIKDPKAYIEVNVNGTHNILQWMVATGCKKLFFASSSSIYGNQKSIPFKEDEVDDKPISPYAATKRSAELMNFTYHHLYHIDVINARFFTVFGPRQRPDLAIHKFSKLIDEETPIQMYGDGSSSRDYTYISDTVSGIFSGVNYLLTHTDVYETINLGNNTPINLSDLIATLYRYMDKQPNIQQMPMQEGDVDITFADISRAKALIGYNPQIPFEEGIARFVDWYRSIHVV</sequence>
<organism evidence="2 3">
    <name type="scientific">Cryomorpha ignava</name>
    <dbReference type="NCBI Taxonomy" id="101383"/>
    <lineage>
        <taxon>Bacteria</taxon>
        <taxon>Pseudomonadati</taxon>
        <taxon>Bacteroidota</taxon>
        <taxon>Flavobacteriia</taxon>
        <taxon>Flavobacteriales</taxon>
        <taxon>Cryomorphaceae</taxon>
        <taxon>Cryomorpha</taxon>
    </lineage>
</organism>
<accession>A0A7K3WT32</accession>
<dbReference type="Proteomes" id="UP000486602">
    <property type="component" value="Unassembled WGS sequence"/>
</dbReference>
<dbReference type="InterPro" id="IPR016040">
    <property type="entry name" value="NAD(P)-bd_dom"/>
</dbReference>
<keyword evidence="3" id="KW-1185">Reference proteome</keyword>
<name>A0A7K3WT32_9FLAO</name>
<evidence type="ECO:0000259" key="1">
    <source>
        <dbReference type="Pfam" id="PF16363"/>
    </source>
</evidence>
<feature type="domain" description="NAD(P)-binding" evidence="1">
    <location>
        <begin position="5"/>
        <end position="310"/>
    </location>
</feature>
<dbReference type="EMBL" id="JAAGVY010000031">
    <property type="protein sequence ID" value="NEN24698.1"/>
    <property type="molecule type" value="Genomic_DNA"/>
</dbReference>
<gene>
    <name evidence="2" type="ORF">G3O08_14415</name>
</gene>
<dbReference type="PANTHER" id="PTHR43000">
    <property type="entry name" value="DTDP-D-GLUCOSE 4,6-DEHYDRATASE-RELATED"/>
    <property type="match status" value="1"/>
</dbReference>
<dbReference type="Gene3D" id="3.40.50.720">
    <property type="entry name" value="NAD(P)-binding Rossmann-like Domain"/>
    <property type="match status" value="1"/>
</dbReference>
<comment type="caution">
    <text evidence="2">The sequence shown here is derived from an EMBL/GenBank/DDBJ whole genome shotgun (WGS) entry which is preliminary data.</text>
</comment>
<dbReference type="RefSeq" id="WP_163286092.1">
    <property type="nucleotide sequence ID" value="NZ_JAAGVY010000031.1"/>
</dbReference>
<dbReference type="AlphaFoldDB" id="A0A7K3WT32"/>